<dbReference type="Pfam" id="PF12714">
    <property type="entry name" value="TILa"/>
    <property type="match status" value="1"/>
</dbReference>
<dbReference type="GeneTree" id="ENSGT00940000165494"/>
<reference evidence="5" key="3">
    <citation type="submission" date="2025-09" db="UniProtKB">
        <authorList>
            <consortium name="Ensembl"/>
        </authorList>
    </citation>
    <scope>IDENTIFICATION</scope>
    <source>
        <strain evidence="5">Thorbecke</strain>
    </source>
</reference>
<evidence type="ECO:0000313" key="5">
    <source>
        <dbReference type="Ensembl" id="ENSOCUP00000019170.2"/>
    </source>
</evidence>
<feature type="domain" description="VWFD" evidence="4">
    <location>
        <begin position="73"/>
        <end position="163"/>
    </location>
</feature>
<dbReference type="InterPro" id="IPR001846">
    <property type="entry name" value="VWF_type-D"/>
</dbReference>
<accession>G1TQ78</accession>
<evidence type="ECO:0000256" key="2">
    <source>
        <dbReference type="ARBA" id="ARBA00022525"/>
    </source>
</evidence>
<dbReference type="STRING" id="9986.ENSOCUP00000019170"/>
<organism evidence="5 6">
    <name type="scientific">Oryctolagus cuniculus</name>
    <name type="common">Rabbit</name>
    <dbReference type="NCBI Taxonomy" id="9986"/>
    <lineage>
        <taxon>Eukaryota</taxon>
        <taxon>Metazoa</taxon>
        <taxon>Chordata</taxon>
        <taxon>Craniata</taxon>
        <taxon>Vertebrata</taxon>
        <taxon>Euteleostomi</taxon>
        <taxon>Mammalia</taxon>
        <taxon>Eutheria</taxon>
        <taxon>Euarchontoglires</taxon>
        <taxon>Glires</taxon>
        <taxon>Lagomorpha</taxon>
        <taxon>Leporidae</taxon>
        <taxon>Oryctolagus</taxon>
    </lineage>
</organism>
<reference evidence="5 6" key="1">
    <citation type="journal article" date="2011" name="Nature">
        <title>A high-resolution map of human evolutionary constraint using 29 mammals.</title>
        <authorList>
            <person name="Lindblad-Toh K."/>
            <person name="Garber M."/>
            <person name="Zuk O."/>
            <person name="Lin M.F."/>
            <person name="Parker B.J."/>
            <person name="Washietl S."/>
            <person name="Kheradpour P."/>
            <person name="Ernst J."/>
            <person name="Jordan G."/>
            <person name="Mauceli E."/>
            <person name="Ward L.D."/>
            <person name="Lowe C.B."/>
            <person name="Holloway A.K."/>
            <person name="Clamp M."/>
            <person name="Gnerre S."/>
            <person name="Alfoldi J."/>
            <person name="Beal K."/>
            <person name="Chang J."/>
            <person name="Clawson H."/>
            <person name="Cuff J."/>
            <person name="Di Palma F."/>
            <person name="Fitzgerald S."/>
            <person name="Flicek P."/>
            <person name="Guttman M."/>
            <person name="Hubisz M.J."/>
            <person name="Jaffe D.B."/>
            <person name="Jungreis I."/>
            <person name="Kent W.J."/>
            <person name="Kostka D."/>
            <person name="Lara M."/>
            <person name="Martins A.L."/>
            <person name="Massingham T."/>
            <person name="Moltke I."/>
            <person name="Raney B.J."/>
            <person name="Rasmussen M.D."/>
            <person name="Robinson J."/>
            <person name="Stark A."/>
            <person name="Vilella A.J."/>
            <person name="Wen J."/>
            <person name="Xie X."/>
            <person name="Zody M.C."/>
            <person name="Baldwin J."/>
            <person name="Bloom T."/>
            <person name="Chin C.W."/>
            <person name="Heiman D."/>
            <person name="Nicol R."/>
            <person name="Nusbaum C."/>
            <person name="Young S."/>
            <person name="Wilkinson J."/>
            <person name="Worley K.C."/>
            <person name="Kovar C.L."/>
            <person name="Muzny D.M."/>
            <person name="Gibbs R.A."/>
            <person name="Cree A."/>
            <person name="Dihn H.H."/>
            <person name="Fowler G."/>
            <person name="Jhangiani S."/>
            <person name="Joshi V."/>
            <person name="Lee S."/>
            <person name="Lewis L.R."/>
            <person name="Nazareth L.V."/>
            <person name="Okwuonu G."/>
            <person name="Santibanez J."/>
            <person name="Warren W.C."/>
            <person name="Mardis E.R."/>
            <person name="Weinstock G.M."/>
            <person name="Wilson R.K."/>
            <person name="Delehaunty K."/>
            <person name="Dooling D."/>
            <person name="Fronik C."/>
            <person name="Fulton L."/>
            <person name="Fulton B."/>
            <person name="Graves T."/>
            <person name="Minx P."/>
            <person name="Sodergren E."/>
            <person name="Birney E."/>
            <person name="Margulies E.H."/>
            <person name="Herrero J."/>
            <person name="Green E.D."/>
            <person name="Haussler D."/>
            <person name="Siepel A."/>
            <person name="Goldman N."/>
            <person name="Pollard K.S."/>
            <person name="Pedersen J.S."/>
            <person name="Lander E.S."/>
            <person name="Kellis M."/>
        </authorList>
    </citation>
    <scope>NUCLEOTIDE SEQUENCE [LARGE SCALE GENOMIC DNA]</scope>
    <source>
        <strain evidence="6">Thorbecke</strain>
    </source>
</reference>
<dbReference type="InterPro" id="IPR052424">
    <property type="entry name" value="Kielin_Chordin-BMP_Reg"/>
</dbReference>
<keyword evidence="3" id="KW-0732">Signal</keyword>
<protein>
    <recommendedName>
        <fullName evidence="4">VWFD domain-containing protein</fullName>
    </recommendedName>
</protein>
<evidence type="ECO:0000256" key="1">
    <source>
        <dbReference type="ARBA" id="ARBA00004613"/>
    </source>
</evidence>
<dbReference type="Ensembl" id="ENSOCUT00000011691.3">
    <property type="protein sequence ID" value="ENSOCUP00000019170.2"/>
    <property type="gene ID" value="ENSOCUG00000011695.3"/>
</dbReference>
<keyword evidence="2" id="KW-0964">Secreted</keyword>
<dbReference type="PROSITE" id="PS51233">
    <property type="entry name" value="VWFD"/>
    <property type="match status" value="1"/>
</dbReference>
<dbReference type="GO" id="GO:0005576">
    <property type="term" value="C:extracellular region"/>
    <property type="evidence" value="ECO:0007669"/>
    <property type="project" value="UniProtKB-SubCell"/>
</dbReference>
<evidence type="ECO:0000313" key="6">
    <source>
        <dbReference type="Proteomes" id="UP000001811"/>
    </source>
</evidence>
<dbReference type="InterPro" id="IPR025615">
    <property type="entry name" value="TILa_dom"/>
</dbReference>
<dbReference type="InParanoid" id="G1TQ78"/>
<sequence>IGTDCVSPSQCGCSAGGRYHPAGEAFWAGERCERFCRCEASSHAVHCSPASCGPGQRCGNRRGIFGCHPLSPGTCHAAGHSGIITFDGRAVELPSTCASVFAESCGAPGSLPFFRVELGKENRNFRSHLVSFLYRVEVRLSSPGLTAHVILERGQQVQVRPAG</sequence>
<dbReference type="PANTHER" id="PTHR46698:SF7">
    <property type="entry name" value="VWFD DOMAIN-CONTAINING PROTEIN"/>
    <property type="match status" value="1"/>
</dbReference>
<dbReference type="Proteomes" id="UP000001811">
    <property type="component" value="Unplaced"/>
</dbReference>
<comment type="subcellular location">
    <subcellularLocation>
        <location evidence="1">Secreted</location>
    </subcellularLocation>
</comment>
<dbReference type="PANTHER" id="PTHR46698">
    <property type="entry name" value="CROSSVEINLESS 2"/>
    <property type="match status" value="1"/>
</dbReference>
<evidence type="ECO:0000259" key="4">
    <source>
        <dbReference type="PROSITE" id="PS51233"/>
    </source>
</evidence>
<dbReference type="Bgee" id="ENSOCUG00000011695">
    <property type="expression patterns" value="Expressed in uterus and 8 other cell types or tissues"/>
</dbReference>
<name>G1TQ78_RABIT</name>
<evidence type="ECO:0000256" key="3">
    <source>
        <dbReference type="ARBA" id="ARBA00022729"/>
    </source>
</evidence>
<dbReference type="Pfam" id="PF00094">
    <property type="entry name" value="VWD"/>
    <property type="match status" value="1"/>
</dbReference>
<dbReference type="HOGENOM" id="CLU_034266_0_0_1"/>
<reference evidence="5" key="2">
    <citation type="submission" date="2025-08" db="UniProtKB">
        <authorList>
            <consortium name="Ensembl"/>
        </authorList>
    </citation>
    <scope>IDENTIFICATION</scope>
    <source>
        <strain evidence="5">Thorbecke</strain>
    </source>
</reference>
<keyword evidence="6" id="KW-1185">Reference proteome</keyword>
<dbReference type="AlphaFoldDB" id="G1TQ78"/>
<dbReference type="GO" id="GO:0030513">
    <property type="term" value="P:positive regulation of BMP signaling pathway"/>
    <property type="evidence" value="ECO:0007669"/>
    <property type="project" value="TreeGrafter"/>
</dbReference>
<dbReference type="PaxDb" id="9986-ENSOCUP00000019170"/>
<proteinExistence type="predicted"/>
<dbReference type="eggNOG" id="KOG1216">
    <property type="taxonomic scope" value="Eukaryota"/>
</dbReference>